<keyword evidence="3" id="KW-1185">Reference proteome</keyword>
<proteinExistence type="predicted"/>
<dbReference type="InParanoid" id="A0A067R0T4"/>
<accession>A0A067R0T4</accession>
<feature type="region of interest" description="Disordered" evidence="1">
    <location>
        <begin position="85"/>
        <end position="121"/>
    </location>
</feature>
<evidence type="ECO:0000256" key="1">
    <source>
        <dbReference type="SAM" id="MobiDB-lite"/>
    </source>
</evidence>
<feature type="compositionally biased region" description="Low complexity" evidence="1">
    <location>
        <begin position="106"/>
        <end position="116"/>
    </location>
</feature>
<gene>
    <name evidence="2" type="ORF">L798_09956</name>
</gene>
<name>A0A067R0T4_ZOONE</name>
<protein>
    <submittedName>
        <fullName evidence="2">Uncharacterized protein</fullName>
    </submittedName>
</protein>
<evidence type="ECO:0000313" key="3">
    <source>
        <dbReference type="Proteomes" id="UP000027135"/>
    </source>
</evidence>
<organism evidence="2 3">
    <name type="scientific">Zootermopsis nevadensis</name>
    <name type="common">Dampwood termite</name>
    <dbReference type="NCBI Taxonomy" id="136037"/>
    <lineage>
        <taxon>Eukaryota</taxon>
        <taxon>Metazoa</taxon>
        <taxon>Ecdysozoa</taxon>
        <taxon>Arthropoda</taxon>
        <taxon>Hexapoda</taxon>
        <taxon>Insecta</taxon>
        <taxon>Pterygota</taxon>
        <taxon>Neoptera</taxon>
        <taxon>Polyneoptera</taxon>
        <taxon>Dictyoptera</taxon>
        <taxon>Blattodea</taxon>
        <taxon>Blattoidea</taxon>
        <taxon>Termitoidae</taxon>
        <taxon>Termopsidae</taxon>
        <taxon>Zootermopsis</taxon>
    </lineage>
</organism>
<feature type="compositionally biased region" description="Polar residues" evidence="1">
    <location>
        <begin position="86"/>
        <end position="95"/>
    </location>
</feature>
<dbReference type="Proteomes" id="UP000027135">
    <property type="component" value="Unassembled WGS sequence"/>
</dbReference>
<evidence type="ECO:0000313" key="2">
    <source>
        <dbReference type="EMBL" id="KDR16521.1"/>
    </source>
</evidence>
<reference evidence="2 3" key="1">
    <citation type="journal article" date="2014" name="Nat. Commun.">
        <title>Molecular traces of alternative social organization in a termite genome.</title>
        <authorList>
            <person name="Terrapon N."/>
            <person name="Li C."/>
            <person name="Robertson H.M."/>
            <person name="Ji L."/>
            <person name="Meng X."/>
            <person name="Booth W."/>
            <person name="Chen Z."/>
            <person name="Childers C.P."/>
            <person name="Glastad K.M."/>
            <person name="Gokhale K."/>
            <person name="Gowin J."/>
            <person name="Gronenberg W."/>
            <person name="Hermansen R.A."/>
            <person name="Hu H."/>
            <person name="Hunt B.G."/>
            <person name="Huylmans A.K."/>
            <person name="Khalil S.M."/>
            <person name="Mitchell R.D."/>
            <person name="Munoz-Torres M.C."/>
            <person name="Mustard J.A."/>
            <person name="Pan H."/>
            <person name="Reese J.T."/>
            <person name="Scharf M.E."/>
            <person name="Sun F."/>
            <person name="Vogel H."/>
            <person name="Xiao J."/>
            <person name="Yang W."/>
            <person name="Yang Z."/>
            <person name="Yang Z."/>
            <person name="Zhou J."/>
            <person name="Zhu J."/>
            <person name="Brent C.S."/>
            <person name="Elsik C.G."/>
            <person name="Goodisman M.A."/>
            <person name="Liberles D.A."/>
            <person name="Roe R.M."/>
            <person name="Vargo E.L."/>
            <person name="Vilcinskas A."/>
            <person name="Wang J."/>
            <person name="Bornberg-Bauer E."/>
            <person name="Korb J."/>
            <person name="Zhang G."/>
            <person name="Liebig J."/>
        </authorList>
    </citation>
    <scope>NUCLEOTIDE SEQUENCE [LARGE SCALE GENOMIC DNA]</scope>
    <source>
        <tissue evidence="2">Whole organism</tissue>
    </source>
</reference>
<dbReference type="EMBL" id="KK852789">
    <property type="protein sequence ID" value="KDR16521.1"/>
    <property type="molecule type" value="Genomic_DNA"/>
</dbReference>
<dbReference type="AlphaFoldDB" id="A0A067R0T4"/>
<sequence>MNERLTNVTESVNENVSERLTSHMSEVESNTRDMVVRELSSFKERVTEENLNFMQGRVDIVTRNNDAKLGEISSRLEKLQERLDTASCNRNTGQSAVREPMEQGDSSRSSVQRSSSTPVVNFETRQESERMMDEFDSGLSNHCSGSDHVPIVSVNIRNADGQAHRPRELAELTHPQCPNHGLNDIVLPKFFDCHRQNVVQFLQELDDYYRLKSVPESLKLPIAVKAISDPYSKQWFTAVYEDLTGYDNFKRAFTELLWSPQIQSQACSQLYQDRLEIFRASGRSITEVVRIGFGRCNSRAFSAICSEGTFVSRGANSSRRICLPKKAGDNGASRYRQGKVKPGLVPAGA</sequence>